<dbReference type="RefSeq" id="WP_050351217.1">
    <property type="nucleotide sequence ID" value="NZ_CP073011.1"/>
</dbReference>
<dbReference type="Pfam" id="PF13556">
    <property type="entry name" value="HTH_30"/>
    <property type="match status" value="1"/>
</dbReference>
<comment type="similarity">
    <text evidence="1">Belongs to the CdaR family.</text>
</comment>
<dbReference type="GeneID" id="66871682"/>
<name>A0A0L0QJK4_VIRPA</name>
<evidence type="ECO:0000313" key="4">
    <source>
        <dbReference type="EMBL" id="KNE18737.1"/>
    </source>
</evidence>
<comment type="caution">
    <text evidence="4">The sequence shown here is derived from an EMBL/GenBank/DDBJ whole genome shotgun (WGS) entry which is preliminary data.</text>
</comment>
<accession>A0A0L0QJK4</accession>
<dbReference type="PANTHER" id="PTHR33744:SF1">
    <property type="entry name" value="DNA-BINDING TRANSCRIPTIONAL ACTIVATOR ADER"/>
    <property type="match status" value="1"/>
</dbReference>
<organism evidence="4 5">
    <name type="scientific">Virgibacillus pantothenticus</name>
    <dbReference type="NCBI Taxonomy" id="1473"/>
    <lineage>
        <taxon>Bacteria</taxon>
        <taxon>Bacillati</taxon>
        <taxon>Bacillota</taxon>
        <taxon>Bacilli</taxon>
        <taxon>Bacillales</taxon>
        <taxon>Bacillaceae</taxon>
        <taxon>Virgibacillus</taxon>
    </lineage>
</organism>
<dbReference type="PATRIC" id="fig|1473.5.peg.250"/>
<dbReference type="Gene3D" id="1.10.10.2840">
    <property type="entry name" value="PucR C-terminal helix-turn-helix domain"/>
    <property type="match status" value="1"/>
</dbReference>
<keyword evidence="5" id="KW-1185">Reference proteome</keyword>
<reference evidence="5" key="1">
    <citation type="submission" date="2015-07" db="EMBL/GenBank/DDBJ databases">
        <title>Fjat-10053 dsm26.</title>
        <authorList>
            <person name="Liu B."/>
            <person name="Wang J."/>
            <person name="Zhu Y."/>
            <person name="Liu G."/>
            <person name="Chen Q."/>
            <person name="Chen Z."/>
            <person name="Lan J."/>
            <person name="Che J."/>
            <person name="Ge C."/>
            <person name="Shi H."/>
            <person name="Pan Z."/>
            <person name="Liu X."/>
        </authorList>
    </citation>
    <scope>NUCLEOTIDE SEQUENCE [LARGE SCALE GENOMIC DNA]</scope>
    <source>
        <strain evidence="5">DSM 26</strain>
    </source>
</reference>
<evidence type="ECO:0000259" key="3">
    <source>
        <dbReference type="Pfam" id="PF17853"/>
    </source>
</evidence>
<dbReference type="PANTHER" id="PTHR33744">
    <property type="entry name" value="CARBOHYDRATE DIACID REGULATOR"/>
    <property type="match status" value="1"/>
</dbReference>
<dbReference type="InterPro" id="IPR041522">
    <property type="entry name" value="CdaR_GGDEF"/>
</dbReference>
<dbReference type="OrthoDB" id="143422at2"/>
<evidence type="ECO:0000313" key="5">
    <source>
        <dbReference type="Proteomes" id="UP000036780"/>
    </source>
</evidence>
<dbReference type="InterPro" id="IPR025736">
    <property type="entry name" value="PucR_C-HTH_dom"/>
</dbReference>
<feature type="domain" description="CdaR GGDEF-like" evidence="3">
    <location>
        <begin position="477"/>
        <end position="614"/>
    </location>
</feature>
<proteinExistence type="inferred from homology"/>
<evidence type="ECO:0000256" key="1">
    <source>
        <dbReference type="ARBA" id="ARBA00006754"/>
    </source>
</evidence>
<dbReference type="InterPro" id="IPR051448">
    <property type="entry name" value="CdaR-like_regulators"/>
</dbReference>
<dbReference type="InterPro" id="IPR029016">
    <property type="entry name" value="GAF-like_dom_sf"/>
</dbReference>
<dbReference type="EMBL" id="LGTO01000007">
    <property type="protein sequence ID" value="KNE18737.1"/>
    <property type="molecule type" value="Genomic_DNA"/>
</dbReference>
<dbReference type="InterPro" id="IPR042070">
    <property type="entry name" value="PucR_C-HTH_sf"/>
</dbReference>
<gene>
    <name evidence="4" type="ORF">AFK71_08980</name>
</gene>
<dbReference type="Pfam" id="PF17853">
    <property type="entry name" value="GGDEF_2"/>
    <property type="match status" value="1"/>
</dbReference>
<dbReference type="Proteomes" id="UP000036780">
    <property type="component" value="Unassembled WGS sequence"/>
</dbReference>
<protein>
    <submittedName>
        <fullName evidence="4">PucR family transcriptional regulator</fullName>
    </submittedName>
</protein>
<sequence length="736" mass="86071">MSKQVSIIREIENHLRITARQLLRFDTEEEVLQYLADSFQSRFGCDFVGVIIQEGDLLYPKVWSGGFVSLKHKFPMNVNKCTPNLFQQSMKYDDTHLDKSCTFIQLVSSKTINTWFTVPIQEEQKNYGFCTIGYLQTIPLLDMEKSFDEFGKDVAIALSLVKQKEQEQKRMIGIEFISKNLSLNESIEKIVEKIVGQAGKGTNATFAGIYLYDENQSYFKFQPPSFGRISKPEKISVQKNYILKEYFPYLENPGGKELTVPLMMDVKTFGVLHVEKKANGIFTNEDMEMLSVMAEHVSTILRNAYLYKKEREQMKRLHSLLDYQQILIKKTINEDDFAGITTTVSEMFHKPVLLLDRFLRPISYHLFPIEEVNKNMEQIKSGIQNLNKKSSDYFNFCLRVDGKEREFLIWPVNGGRDLIGYFVIESNRNNFDTFQQLAVELVRNIYSVQFIKQKLVLDTKAQVKDNFVDILLTKEIEDENMVMRYANLFQWNILGTHRVSVLSIKLDEKELDSNDILNQQAKKSAVFDELKTKFSNYDADIMFAKKGEVYVLIVPEEKELPNEKKYWHNLMKNVQKWLSEGDITCYGMLGIGGMTHHLEDYYKCYKQALQTLNVVIQQQFSEKYAFFEALGSYTLLYLIKDTSEAHYFMHSYLEKLLHYSKGNHINLFQTLRVYLEQNGSIKKTADELYIHRSTLLYRLTKIKEILELDIDDSENRFNLMMIYKIFDLQKKNISSN</sequence>
<feature type="domain" description="PucR C-terminal helix-turn-helix" evidence="2">
    <location>
        <begin position="667"/>
        <end position="724"/>
    </location>
</feature>
<dbReference type="AlphaFoldDB" id="A0A0L0QJK4"/>
<evidence type="ECO:0000259" key="2">
    <source>
        <dbReference type="Pfam" id="PF13556"/>
    </source>
</evidence>
<dbReference type="Gene3D" id="3.30.450.40">
    <property type="match status" value="1"/>
</dbReference>
<dbReference type="SUPFAM" id="SSF55781">
    <property type="entry name" value="GAF domain-like"/>
    <property type="match status" value="1"/>
</dbReference>